<reference evidence="2" key="1">
    <citation type="submission" date="2021-12" db="EMBL/GenBank/DDBJ databases">
        <authorList>
            <person name="Ashraf S."/>
            <person name="Love H."/>
            <person name="Burton C."/>
            <person name="Carmichael S."/>
            <person name="Filipe A.D."/>
            <person name="Roddy S."/>
            <person name="Smollett K."/>
            <person name="Summers S."/>
            <person name="Tong L."/>
            <person name="Richards K.S."/>
            <person name="Thomson E.C."/>
        </authorList>
    </citation>
    <scope>NUCLEOTIDE SEQUENCE</scope>
    <source>
        <strain evidence="2">An2526</strain>
    </source>
</reference>
<feature type="compositionally biased region" description="Basic and acidic residues" evidence="1">
    <location>
        <begin position="75"/>
        <end position="87"/>
    </location>
</feature>
<accession>A0A9E8DAX6</accession>
<feature type="compositionally biased region" description="Basic and acidic residues" evidence="1">
    <location>
        <begin position="1"/>
        <end position="18"/>
    </location>
</feature>
<feature type="compositionally biased region" description="Basic and acidic residues" evidence="1">
    <location>
        <begin position="97"/>
        <end position="109"/>
    </location>
</feature>
<sequence length="225" mass="25556">MEDRNSNPPGDEGKKAELEEAEGGYLVTRHRDQCAKEEEESQQTDSAEEEGTEGEEEEEEAWEVEAYLQEADSDLEGKRAEDKRSNDSSEEDAWESQDSREDARKRGEESATGGEDTEAAGQAEDANLDKRMQARFVQWQSNTIRLLRSEKQEDKEEGSRAIALTYRRRREQGEAEFYKWRSLLILESELARAAPRVLTLGGPPTPEASKWDAVLDELQGLQIED</sequence>
<evidence type="ECO:0000256" key="1">
    <source>
        <dbReference type="SAM" id="MobiDB-lite"/>
    </source>
</evidence>
<feature type="region of interest" description="Disordered" evidence="1">
    <location>
        <begin position="1"/>
        <end position="128"/>
    </location>
</feature>
<dbReference type="EMBL" id="OL774865">
    <property type="protein sequence ID" value="UZH25302.1"/>
    <property type="molecule type" value="Viral_cRNA"/>
</dbReference>
<feature type="compositionally biased region" description="Acidic residues" evidence="1">
    <location>
        <begin position="37"/>
        <end position="63"/>
    </location>
</feature>
<name>A0A9E8DAX6_9MONO</name>
<proteinExistence type="predicted"/>
<evidence type="ECO:0000313" key="2">
    <source>
        <dbReference type="EMBL" id="UZH25302.1"/>
    </source>
</evidence>
<protein>
    <submittedName>
        <fullName evidence="2">Phosphoprotein</fullName>
    </submittedName>
</protein>
<organism evidence="2">
    <name type="scientific">Nyavirus nyamaniniense</name>
    <dbReference type="NCBI Taxonomy" id="644610"/>
    <lineage>
        <taxon>Viruses</taxon>
        <taxon>Riboviria</taxon>
        <taxon>Orthornavirae</taxon>
        <taxon>Negarnaviricota</taxon>
        <taxon>Haploviricotina</taxon>
        <taxon>Monjiviricetes</taxon>
        <taxon>Mononegavirales</taxon>
        <taxon>Nyamiviridae</taxon>
        <taxon>Nyavirus</taxon>
    </lineage>
</organism>